<keyword evidence="1" id="KW-1133">Transmembrane helix</keyword>
<keyword evidence="1" id="KW-0472">Membrane</keyword>
<protein>
    <submittedName>
        <fullName evidence="2">Uncharacterized protein</fullName>
    </submittedName>
</protein>
<feature type="transmembrane region" description="Helical" evidence="1">
    <location>
        <begin position="85"/>
        <end position="110"/>
    </location>
</feature>
<proteinExistence type="predicted"/>
<evidence type="ECO:0000313" key="2">
    <source>
        <dbReference type="EMBL" id="CAB5220917.1"/>
    </source>
</evidence>
<dbReference type="EMBL" id="LR798292">
    <property type="protein sequence ID" value="CAB5220917.1"/>
    <property type="molecule type" value="Genomic_DNA"/>
</dbReference>
<accession>A0A6J7WT50</accession>
<name>A0A6J7WT50_9CAUD</name>
<reference evidence="2" key="1">
    <citation type="submission" date="2020-05" db="EMBL/GenBank/DDBJ databases">
        <authorList>
            <person name="Chiriac C."/>
            <person name="Salcher M."/>
            <person name="Ghai R."/>
            <person name="Kavagutti S V."/>
        </authorList>
    </citation>
    <scope>NUCLEOTIDE SEQUENCE</scope>
</reference>
<organism evidence="2">
    <name type="scientific">uncultured Caudovirales phage</name>
    <dbReference type="NCBI Taxonomy" id="2100421"/>
    <lineage>
        <taxon>Viruses</taxon>
        <taxon>Duplodnaviria</taxon>
        <taxon>Heunggongvirae</taxon>
        <taxon>Uroviricota</taxon>
        <taxon>Caudoviricetes</taxon>
        <taxon>Peduoviridae</taxon>
        <taxon>Maltschvirus</taxon>
        <taxon>Maltschvirus maltsch</taxon>
    </lineage>
</organism>
<sequence>MNSKSRNPGVELSKYLDEKFKTLSEDIKDLKNSVAHTTEKVENVSQSIGEINVTIARQEEQLAYHIKRTDLLEEDLRPVKNHVDLVLKLGGAFMFIVSIIAGVAQIMQWYQSK</sequence>
<gene>
    <name evidence="2" type="ORF">UFOVP244_55</name>
</gene>
<evidence type="ECO:0000256" key="1">
    <source>
        <dbReference type="SAM" id="Phobius"/>
    </source>
</evidence>
<keyword evidence="1" id="KW-0812">Transmembrane</keyword>